<feature type="non-terminal residue" evidence="1">
    <location>
        <position position="1"/>
    </location>
</feature>
<sequence>NLHSGNILIDENGDAYIGDTGLCKPIDPAKIRRSSEPMRLTFRKRTNSSPTESKSKPMNLFNDPLNRPSIEDIEKILNMIFNETGFEIGIKGNGEIRRVLYQERQRIMPHRKAKYVSKLIPFLNKKTDAHEIKPVPLRNGAQNNLVTSNDLMNKLDSGIVEVKCDSGIIAAKRDSQVIPQVNPQVNPHTSPHNSPQRSSLVSNKQCSVVIVNSKENKPRASR</sequence>
<dbReference type="Proteomes" id="UP000789920">
    <property type="component" value="Unassembled WGS sequence"/>
</dbReference>
<reference evidence="1" key="1">
    <citation type="submission" date="2021-06" db="EMBL/GenBank/DDBJ databases">
        <authorList>
            <person name="Kallberg Y."/>
            <person name="Tangrot J."/>
            <person name="Rosling A."/>
        </authorList>
    </citation>
    <scope>NUCLEOTIDE SEQUENCE</scope>
    <source>
        <strain evidence="1">MA461A</strain>
    </source>
</reference>
<gene>
    <name evidence="1" type="ORF">RPERSI_LOCUS25938</name>
</gene>
<comment type="caution">
    <text evidence="1">The sequence shown here is derived from an EMBL/GenBank/DDBJ whole genome shotgun (WGS) entry which is preliminary data.</text>
</comment>
<dbReference type="EMBL" id="CAJVQC010086978">
    <property type="protein sequence ID" value="CAG8823016.1"/>
    <property type="molecule type" value="Genomic_DNA"/>
</dbReference>
<keyword evidence="2" id="KW-1185">Reference proteome</keyword>
<organism evidence="1 2">
    <name type="scientific">Racocetra persica</name>
    <dbReference type="NCBI Taxonomy" id="160502"/>
    <lineage>
        <taxon>Eukaryota</taxon>
        <taxon>Fungi</taxon>
        <taxon>Fungi incertae sedis</taxon>
        <taxon>Mucoromycota</taxon>
        <taxon>Glomeromycotina</taxon>
        <taxon>Glomeromycetes</taxon>
        <taxon>Diversisporales</taxon>
        <taxon>Gigasporaceae</taxon>
        <taxon>Racocetra</taxon>
    </lineage>
</organism>
<proteinExistence type="predicted"/>
<evidence type="ECO:0000313" key="2">
    <source>
        <dbReference type="Proteomes" id="UP000789920"/>
    </source>
</evidence>
<feature type="non-terminal residue" evidence="1">
    <location>
        <position position="222"/>
    </location>
</feature>
<evidence type="ECO:0000313" key="1">
    <source>
        <dbReference type="EMBL" id="CAG8823016.1"/>
    </source>
</evidence>
<accession>A0ACA9S4Q8</accession>
<name>A0ACA9S4Q8_9GLOM</name>
<protein>
    <submittedName>
        <fullName evidence="1">11621_t:CDS:1</fullName>
    </submittedName>
</protein>